<dbReference type="Proteomes" id="UP000261811">
    <property type="component" value="Unassembled WGS sequence"/>
</dbReference>
<dbReference type="Gene3D" id="1.20.1250.20">
    <property type="entry name" value="MFS general substrate transporter like domains"/>
    <property type="match status" value="1"/>
</dbReference>
<keyword evidence="5 6" id="KW-0472">Membrane</keyword>
<keyword evidence="4 6" id="KW-1133">Transmembrane helix</keyword>
<evidence type="ECO:0000256" key="5">
    <source>
        <dbReference type="ARBA" id="ARBA00023136"/>
    </source>
</evidence>
<evidence type="ECO:0000256" key="2">
    <source>
        <dbReference type="ARBA" id="ARBA00022475"/>
    </source>
</evidence>
<accession>A0A372JER2</accession>
<protein>
    <submittedName>
        <fullName evidence="8">MFS transporter</fullName>
    </submittedName>
</protein>
<evidence type="ECO:0000256" key="1">
    <source>
        <dbReference type="ARBA" id="ARBA00004651"/>
    </source>
</evidence>
<proteinExistence type="predicted"/>
<evidence type="ECO:0000313" key="9">
    <source>
        <dbReference type="Proteomes" id="UP000261811"/>
    </source>
</evidence>
<comment type="caution">
    <text evidence="8">The sequence shown here is derived from an EMBL/GenBank/DDBJ whole genome shotgun (WGS) entry which is preliminary data.</text>
</comment>
<feature type="transmembrane region" description="Helical" evidence="6">
    <location>
        <begin position="70"/>
        <end position="94"/>
    </location>
</feature>
<dbReference type="PROSITE" id="PS50850">
    <property type="entry name" value="MFS"/>
    <property type="match status" value="1"/>
</dbReference>
<organism evidence="8 9">
    <name type="scientific">Actinomadura logoneensis</name>
    <dbReference type="NCBI Taxonomy" id="2293572"/>
    <lineage>
        <taxon>Bacteria</taxon>
        <taxon>Bacillati</taxon>
        <taxon>Actinomycetota</taxon>
        <taxon>Actinomycetes</taxon>
        <taxon>Streptosporangiales</taxon>
        <taxon>Thermomonosporaceae</taxon>
        <taxon>Actinomadura</taxon>
    </lineage>
</organism>
<dbReference type="InterPro" id="IPR011701">
    <property type="entry name" value="MFS"/>
</dbReference>
<feature type="transmembrane region" description="Helical" evidence="6">
    <location>
        <begin position="350"/>
        <end position="372"/>
    </location>
</feature>
<keyword evidence="2" id="KW-1003">Cell membrane</keyword>
<feature type="transmembrane region" description="Helical" evidence="6">
    <location>
        <begin position="39"/>
        <end position="63"/>
    </location>
</feature>
<evidence type="ECO:0000256" key="4">
    <source>
        <dbReference type="ARBA" id="ARBA00022989"/>
    </source>
</evidence>
<evidence type="ECO:0000256" key="6">
    <source>
        <dbReference type="SAM" id="Phobius"/>
    </source>
</evidence>
<dbReference type="GO" id="GO:0005886">
    <property type="term" value="C:plasma membrane"/>
    <property type="evidence" value="ECO:0007669"/>
    <property type="project" value="UniProtKB-SubCell"/>
</dbReference>
<evidence type="ECO:0000313" key="8">
    <source>
        <dbReference type="EMBL" id="RFU38379.1"/>
    </source>
</evidence>
<evidence type="ECO:0000256" key="3">
    <source>
        <dbReference type="ARBA" id="ARBA00022692"/>
    </source>
</evidence>
<dbReference type="PRINTS" id="PR01035">
    <property type="entry name" value="TCRTETA"/>
</dbReference>
<feature type="transmembrane region" description="Helical" evidence="6">
    <location>
        <begin position="159"/>
        <end position="182"/>
    </location>
</feature>
<feature type="transmembrane region" description="Helical" evidence="6">
    <location>
        <begin position="315"/>
        <end position="338"/>
    </location>
</feature>
<dbReference type="PANTHER" id="PTHR43124">
    <property type="entry name" value="PURINE EFFLUX PUMP PBUE"/>
    <property type="match status" value="1"/>
</dbReference>
<dbReference type="PANTHER" id="PTHR43124:SF10">
    <property type="entry name" value="PURINE EFFLUX PUMP PBUE"/>
    <property type="match status" value="1"/>
</dbReference>
<dbReference type="RefSeq" id="WP_117360127.1">
    <property type="nucleotide sequence ID" value="NZ_QURH01000817.1"/>
</dbReference>
<dbReference type="InterPro" id="IPR020846">
    <property type="entry name" value="MFS_dom"/>
</dbReference>
<feature type="transmembrane region" description="Helical" evidence="6">
    <location>
        <begin position="202"/>
        <end position="223"/>
    </location>
</feature>
<sequence>MYRSLVVLAAGTFAIGTDSFVVAGILPDAADSLGVAVGTAGWLITAYAFPYAVLGPVMAAVAARVPRRTLFLAGFAVFTAGNLVTAFVPVFGVVLAARALAGLGGAMVTPAAVAAATALAPPERRGRAIATVMTGLSAATALGSPLGTAIGGLTGDWRATMVFVSAIGLLAAAAIALFLPAVPVPPAVPLSARVAPLADRRILLTLLTTLLAYTGLYTVYSFIGESLDRATGGSATTLAALLFVWGVAATAGTLASGGLIDRLGGRRIINAAIAGAAVDFALLPWTSAHLATAVAALLVWGVCGWGLLAPQAHRLIAAMPASAPLLTGLASATVYIGVSVAPLVGQAGLAWFGAHWLGTVGAVLLALALVAAEAAHAVIRRTAAPAPSAALTDPAPATRA</sequence>
<keyword evidence="3 6" id="KW-0812">Transmembrane</keyword>
<dbReference type="InterPro" id="IPR001958">
    <property type="entry name" value="Tet-R_TetA/multi-R_MdtG-like"/>
</dbReference>
<evidence type="ECO:0000259" key="7">
    <source>
        <dbReference type="PROSITE" id="PS50850"/>
    </source>
</evidence>
<feature type="transmembrane region" description="Helical" evidence="6">
    <location>
        <begin position="132"/>
        <end position="153"/>
    </location>
</feature>
<dbReference type="InterPro" id="IPR036259">
    <property type="entry name" value="MFS_trans_sf"/>
</dbReference>
<feature type="transmembrane region" description="Helical" evidence="6">
    <location>
        <begin position="100"/>
        <end position="120"/>
    </location>
</feature>
<feature type="domain" description="Major facilitator superfamily (MFS) profile" evidence="7">
    <location>
        <begin position="4"/>
        <end position="383"/>
    </location>
</feature>
<dbReference type="AlphaFoldDB" id="A0A372JER2"/>
<dbReference type="Pfam" id="PF07690">
    <property type="entry name" value="MFS_1"/>
    <property type="match status" value="1"/>
</dbReference>
<feature type="transmembrane region" description="Helical" evidence="6">
    <location>
        <begin position="268"/>
        <end position="285"/>
    </location>
</feature>
<dbReference type="EMBL" id="QURH01000817">
    <property type="protein sequence ID" value="RFU38379.1"/>
    <property type="molecule type" value="Genomic_DNA"/>
</dbReference>
<name>A0A372JER2_9ACTN</name>
<comment type="subcellular location">
    <subcellularLocation>
        <location evidence="1">Cell membrane</location>
        <topology evidence="1">Multi-pass membrane protein</topology>
    </subcellularLocation>
</comment>
<gene>
    <name evidence="8" type="ORF">DZF91_28015</name>
</gene>
<reference evidence="8 9" key="1">
    <citation type="submission" date="2018-08" db="EMBL/GenBank/DDBJ databases">
        <title>Actinomadura jelena sp. nov., a novel Actinomycete isolated from soil in Chad.</title>
        <authorList>
            <person name="Shi L."/>
        </authorList>
    </citation>
    <scope>NUCLEOTIDE SEQUENCE [LARGE SCALE GENOMIC DNA]</scope>
    <source>
        <strain evidence="8 9">NEAU-G17</strain>
    </source>
</reference>
<dbReference type="InterPro" id="IPR050189">
    <property type="entry name" value="MFS_Efflux_Transporters"/>
</dbReference>
<dbReference type="CDD" id="cd17324">
    <property type="entry name" value="MFS_NepI_like"/>
    <property type="match status" value="1"/>
</dbReference>
<keyword evidence="9" id="KW-1185">Reference proteome</keyword>
<feature type="transmembrane region" description="Helical" evidence="6">
    <location>
        <begin position="235"/>
        <end position="256"/>
    </location>
</feature>
<dbReference type="OrthoDB" id="3697899at2"/>
<feature type="transmembrane region" description="Helical" evidence="6">
    <location>
        <begin position="291"/>
        <end position="308"/>
    </location>
</feature>
<dbReference type="GO" id="GO:0022857">
    <property type="term" value="F:transmembrane transporter activity"/>
    <property type="evidence" value="ECO:0007669"/>
    <property type="project" value="InterPro"/>
</dbReference>
<dbReference type="SUPFAM" id="SSF103473">
    <property type="entry name" value="MFS general substrate transporter"/>
    <property type="match status" value="1"/>
</dbReference>